<comment type="caution">
    <text evidence="3">The sequence shown here is derived from an EMBL/GenBank/DDBJ whole genome shotgun (WGS) entry which is preliminary data.</text>
</comment>
<dbReference type="InterPro" id="IPR029063">
    <property type="entry name" value="SAM-dependent_MTases_sf"/>
</dbReference>
<dbReference type="Gene3D" id="3.40.50.150">
    <property type="entry name" value="Vaccinia Virus protein VP39"/>
    <property type="match status" value="1"/>
</dbReference>
<keyword evidence="2" id="KW-0802">TPR repeat</keyword>
<protein>
    <submittedName>
        <fullName evidence="3">Tetratricopeptide repeat protein</fullName>
    </submittedName>
</protein>
<reference evidence="3 4" key="1">
    <citation type="submission" date="2018-08" db="EMBL/GenBank/DDBJ databases">
        <title>Meiothermus terrae DSM 26712 genome sequencing project.</title>
        <authorList>
            <person name="Da Costa M.S."/>
            <person name="Albuquerque L."/>
            <person name="Raposo P."/>
            <person name="Froufe H.J.C."/>
            <person name="Barroso C.S."/>
            <person name="Egas C."/>
        </authorList>
    </citation>
    <scope>NUCLEOTIDE SEQUENCE [LARGE SCALE GENOMIC DNA]</scope>
    <source>
        <strain evidence="3 4">DSM 26712</strain>
    </source>
</reference>
<dbReference type="PANTHER" id="PTHR45586:SF1">
    <property type="entry name" value="LIPOPOLYSACCHARIDE ASSEMBLY PROTEIN B"/>
    <property type="match status" value="1"/>
</dbReference>
<evidence type="ECO:0000313" key="3">
    <source>
        <dbReference type="EMBL" id="RIH81622.1"/>
    </source>
</evidence>
<evidence type="ECO:0000256" key="2">
    <source>
        <dbReference type="ARBA" id="ARBA00022803"/>
    </source>
</evidence>
<dbReference type="OrthoDB" id="28641at2"/>
<dbReference type="SUPFAM" id="SSF48452">
    <property type="entry name" value="TPR-like"/>
    <property type="match status" value="1"/>
</dbReference>
<dbReference type="SUPFAM" id="SSF81901">
    <property type="entry name" value="HCP-like"/>
    <property type="match status" value="1"/>
</dbReference>
<dbReference type="InterPro" id="IPR051012">
    <property type="entry name" value="CellSynth/LPSAsmb/PSIAsmb"/>
</dbReference>
<evidence type="ECO:0000256" key="1">
    <source>
        <dbReference type="ARBA" id="ARBA00022737"/>
    </source>
</evidence>
<dbReference type="InterPro" id="IPR011990">
    <property type="entry name" value="TPR-like_helical_dom_sf"/>
</dbReference>
<dbReference type="PANTHER" id="PTHR45586">
    <property type="entry name" value="TPR REPEAT-CONTAINING PROTEIN PA4667"/>
    <property type="match status" value="1"/>
</dbReference>
<dbReference type="Proteomes" id="UP000265715">
    <property type="component" value="Unassembled WGS sequence"/>
</dbReference>
<dbReference type="RefSeq" id="WP_119316014.1">
    <property type="nucleotide sequence ID" value="NZ_QXDL01000160.1"/>
</dbReference>
<accession>A0A399EH73</accession>
<proteinExistence type="predicted"/>
<keyword evidence="4" id="KW-1185">Reference proteome</keyword>
<sequence>MDTDVRRYLRQGFHVEGPLSPGKFESELARRIGSPGRRRPILQAWKRYLAGGGLEAVRSFYASLLAHPRERLEGLVYAMHLPFLEFYAEQVPRLLEPVGGRVLEVGAFTGGLVGWLAQARPGFEWHALEGVAEAVQIGRERLPGVSWHQGWFGVPSGFLQEGGGGEAPPRLPPMDAVLLLSVLPEGCLGDLPGRLEAEAFDRQFGLPGRLMGLQGLLRPGGLLVYGHGPFLGKNPERLGAMLEELGFSEVRCTGEGEYCLVSGRMPEELSLRRREESGAQVAPPPAPVAQARPAAASAEELWRLLEAEDYAAVLHNSPEDARGELAYLRGRALFALSRFAEAEATLAGAGRPEAEDLRAFCWVELEDYRRALPRLEALASRGGRYRFYLGRVYLGLGRLADALRQLFEAGIPEAELYFKTALERMEERAVRLSREGDWSEASRRVEFVEDLSPQLLSRGLLRLGLQASLSQGLWARAQRYAQRLYDLGEAAGALGMALVGLRVRGPEGLESVPLEDLKEVEPYLTDAVARAEEATALLALGLLRHREGRHTEALRYLEAAAREGQGESKGFAYHLLAEAKQALGHPMTEVLGDHKRAHAFRAYGVEELFALAQQAYEQGETVLAREFLARVRDSGLEHFRGDPSAVLRLVETLEGPWEAFRLLARSLEHTRNPSLELLELAYRLSRGFSQSEEAQNVRGRYLAALYDAGQQLGAEALLLAELARTPEALEVRYDLAEHYERTGAYKKAAEQWRKALEVAYYWEKDLELSREILRNLLFLNPTDPDLQLYLEELKATSKAVAQLDGVPDALAGATPDSLLKEGLPRFHGEYLLVVGGHTQLRSRMVPFLEAQGLKVDWFDSDANAAGREVIRRIHSRLERAHGMMIISSYVGHDLSEPVRLEAENLGVPVYLTPGRARGITGFLRAVAEFAPQLFKRALRGG</sequence>
<dbReference type="Gene3D" id="1.25.40.10">
    <property type="entry name" value="Tetratricopeptide repeat domain"/>
    <property type="match status" value="2"/>
</dbReference>
<gene>
    <name evidence="3" type="ORF">Mterra_03055</name>
</gene>
<evidence type="ECO:0000313" key="4">
    <source>
        <dbReference type="Proteomes" id="UP000265715"/>
    </source>
</evidence>
<dbReference type="AlphaFoldDB" id="A0A399EH73"/>
<dbReference type="EMBL" id="QXDL01000160">
    <property type="protein sequence ID" value="RIH81622.1"/>
    <property type="molecule type" value="Genomic_DNA"/>
</dbReference>
<name>A0A399EH73_9DEIN</name>
<organism evidence="3 4">
    <name type="scientific">Calidithermus terrae</name>
    <dbReference type="NCBI Taxonomy" id="1408545"/>
    <lineage>
        <taxon>Bacteria</taxon>
        <taxon>Thermotogati</taxon>
        <taxon>Deinococcota</taxon>
        <taxon>Deinococci</taxon>
        <taxon>Thermales</taxon>
        <taxon>Thermaceae</taxon>
        <taxon>Calidithermus</taxon>
    </lineage>
</organism>
<dbReference type="SUPFAM" id="SSF53335">
    <property type="entry name" value="S-adenosyl-L-methionine-dependent methyltransferases"/>
    <property type="match status" value="1"/>
</dbReference>
<keyword evidence="1" id="KW-0677">Repeat</keyword>